<organism evidence="1">
    <name type="scientific">Anopheles coluzzii</name>
    <name type="common">African malaria mosquito</name>
    <dbReference type="NCBI Taxonomy" id="1518534"/>
    <lineage>
        <taxon>Eukaryota</taxon>
        <taxon>Metazoa</taxon>
        <taxon>Ecdysozoa</taxon>
        <taxon>Arthropoda</taxon>
        <taxon>Hexapoda</taxon>
        <taxon>Insecta</taxon>
        <taxon>Pterygota</taxon>
        <taxon>Neoptera</taxon>
        <taxon>Endopterygota</taxon>
        <taxon>Diptera</taxon>
        <taxon>Nematocera</taxon>
        <taxon>Culicoidea</taxon>
        <taxon>Culicidae</taxon>
        <taxon>Anophelinae</taxon>
        <taxon>Anopheles</taxon>
    </lineage>
</organism>
<sequence>MNWYSSVVSAVRFRHWVCQCRNRSPPPVWEMVTPPSSPFGPPESLIVLSRNGFPFVPFTIVIGKPGPVLYFTIKSVTLSWSKWPGTIELTLSESATVNDHSCVRFTPSNAYTVELNELTTMSCTPSPFRSVSTAGTMKPDDSSRTIGSNALSPGYFMRFSRRSTYTPPGEFWPPVTTRNASAPVVGPVLDVATVGALRFLHVYGEDVGDAVAVQIGHHVDRVQVDADLGVAFQVGVVLQLPQDAAVAPVQCQYEAAAPGRHTVGPTVRVDVDVALEREDRERGPPLPERLAIETVQCEQPAAAQIGDAGFARRALGDVAADALVHQLVDAVPDDHVLHAVPVHVQLAEWAFAVDAGNDPRPHALHGDLRAGDHLQRAVEGAGVGVAYAPVRTGNGSQHFQHFRRRYFFRMGLEERTPPALPPQPTPPLPLPLVALPYRVRLGAMSGRFAPRSSYVRQVRPSRMNTSSSTSSLRSSSMLRLTLSRTTSCSDGWYGFIFFRISSIVAAWTARPPFRPAASPNRPLTKPDMPAVAPLPVEPFCSILSSSEGKSTKLRARSKNSGLAGIGSISGISLNTFGLREFSVASSLYTVSSAVSSSSTLYAWAENLQPSIVAISCFSSPRRSKSLHGVLLLDASLAYLRDRSYMATASRQRFIATSVMAM</sequence>
<dbReference type="Proteomes" id="UP000075882">
    <property type="component" value="Unassembled WGS sequence"/>
</dbReference>
<name>A0A8W7Q319_ANOCL</name>
<protein>
    <submittedName>
        <fullName evidence="1">Uncharacterized protein</fullName>
    </submittedName>
</protein>
<proteinExistence type="predicted"/>
<evidence type="ECO:0000313" key="1">
    <source>
        <dbReference type="EnsemblMetazoa" id="ACOM042084-PA.1"/>
    </source>
</evidence>
<dbReference type="AlphaFoldDB" id="A0A8W7Q319"/>
<dbReference type="EnsemblMetazoa" id="ACOM042084-RA">
    <property type="protein sequence ID" value="ACOM042084-PA.1"/>
    <property type="gene ID" value="ACOM042084"/>
</dbReference>
<accession>A0A8W7Q319</accession>
<reference evidence="1" key="1">
    <citation type="submission" date="2022-08" db="UniProtKB">
        <authorList>
            <consortium name="EnsemblMetazoa"/>
        </authorList>
    </citation>
    <scope>IDENTIFICATION</scope>
</reference>